<evidence type="ECO:0000256" key="1">
    <source>
        <dbReference type="ARBA" id="ARBA00093464"/>
    </source>
</evidence>
<dbReference type="OrthoDB" id="6400110at2"/>
<keyword evidence="4" id="KW-1185">Reference proteome</keyword>
<dbReference type="Pfam" id="PF04219">
    <property type="entry name" value="DUF413"/>
    <property type="match status" value="1"/>
</dbReference>
<dbReference type="EMBL" id="AAQH01000038">
    <property type="protein sequence ID" value="EAT10712.1"/>
    <property type="molecule type" value="Genomic_DNA"/>
</dbReference>
<dbReference type="Proteomes" id="UP000004263">
    <property type="component" value="Unassembled WGS sequence"/>
</dbReference>
<dbReference type="InterPro" id="IPR007335">
    <property type="entry name" value="DUF413"/>
</dbReference>
<accession>Q1MXM1</accession>
<dbReference type="STRING" id="207949.RED65_00005"/>
<dbReference type="HOGENOM" id="CLU_144599_2_2_6"/>
<protein>
    <recommendedName>
        <fullName evidence="2">Macrodomain Ori protein</fullName>
    </recommendedName>
</protein>
<evidence type="ECO:0000256" key="2">
    <source>
        <dbReference type="ARBA" id="ARBA00093628"/>
    </source>
</evidence>
<organism evidence="3 4">
    <name type="scientific">Bermanella marisrubri</name>
    <dbReference type="NCBI Taxonomy" id="207949"/>
    <lineage>
        <taxon>Bacteria</taxon>
        <taxon>Pseudomonadati</taxon>
        <taxon>Pseudomonadota</taxon>
        <taxon>Gammaproteobacteria</taxon>
        <taxon>Oceanospirillales</taxon>
        <taxon>Oceanospirillaceae</taxon>
        <taxon>Bermanella</taxon>
    </lineage>
</organism>
<sequence>MQIMASLVANKRFFDDTHFPYGFRRSGDFTLKQAELLEACGHKMLALEQGHHQPESDDEQHFIRVCRGECPAQTLEEKTWVVYREALIRKGRVLNLFTSYHADVEEEEYESDDD</sequence>
<comment type="similarity">
    <text evidence="1">Belongs to the MaoP family.</text>
</comment>
<gene>
    <name evidence="3" type="ORF">RED65_00005</name>
</gene>
<dbReference type="AlphaFoldDB" id="Q1MXM1"/>
<evidence type="ECO:0000313" key="4">
    <source>
        <dbReference type="Proteomes" id="UP000004263"/>
    </source>
</evidence>
<evidence type="ECO:0000313" key="3">
    <source>
        <dbReference type="EMBL" id="EAT10712.1"/>
    </source>
</evidence>
<comment type="caution">
    <text evidence="3">The sequence shown here is derived from an EMBL/GenBank/DDBJ whole genome shotgun (WGS) entry which is preliminary data.</text>
</comment>
<name>Q1MXM1_9GAMM</name>
<proteinExistence type="inferred from homology"/>
<reference evidence="3 4" key="1">
    <citation type="submission" date="2006-03" db="EMBL/GenBank/DDBJ databases">
        <authorList>
            <person name="Pinhassi J."/>
            <person name="Pedros-Alio C."/>
            <person name="Ferriera S."/>
            <person name="Johnson J."/>
            <person name="Kravitz S."/>
            <person name="Halpern A."/>
            <person name="Remington K."/>
            <person name="Beeson K."/>
            <person name="Tran B."/>
            <person name="Rogers Y.-H."/>
            <person name="Friedman R."/>
            <person name="Venter J.C."/>
        </authorList>
    </citation>
    <scope>NUCLEOTIDE SEQUENCE [LARGE SCALE GENOMIC DNA]</scope>
    <source>
        <strain evidence="3 4">RED65</strain>
    </source>
</reference>